<dbReference type="Pfam" id="PF00069">
    <property type="entry name" value="Pkinase"/>
    <property type="match status" value="1"/>
</dbReference>
<dbReference type="SUPFAM" id="SSF56112">
    <property type="entry name" value="Protein kinase-like (PK-like)"/>
    <property type="match status" value="1"/>
</dbReference>
<organism evidence="13 14">
    <name type="scientific">Naegleria lovaniensis</name>
    <name type="common">Amoeba</name>
    <dbReference type="NCBI Taxonomy" id="51637"/>
    <lineage>
        <taxon>Eukaryota</taxon>
        <taxon>Discoba</taxon>
        <taxon>Heterolobosea</taxon>
        <taxon>Tetramitia</taxon>
        <taxon>Eutetramitia</taxon>
        <taxon>Vahlkampfiidae</taxon>
        <taxon>Naegleria</taxon>
    </lineage>
</organism>
<evidence type="ECO:0000256" key="7">
    <source>
        <dbReference type="ARBA" id="ARBA00022840"/>
    </source>
</evidence>
<evidence type="ECO:0000256" key="1">
    <source>
        <dbReference type="ARBA" id="ARBA00010886"/>
    </source>
</evidence>
<sequence>MSYSNSGLLKERYKVVEKIGNGAFGDCYLCHDTKKQDSKVAIKSIKFAGSDTEKIISECSRTATIQHERLVQVHELFISKELQSFCMVMKFYEGDLEKTLYKYQQPLSEKMFLQLMKQLGEGLDYLHSVKQLVHRDIKPRNVFVEVFDPLHDLISVVVGDLGEAKELLSTTNNSIRGTLSYMSPEVIAHEKYGFPSDIFSLGVSLYQIMTRDPLETRISIKLLSESEDKVLEEVKNKMITSSQQYEMFYDSRLIEFICQMLRKNPQDRPTAKQIKEFEL</sequence>
<comment type="catalytic activity">
    <reaction evidence="9">
        <text>L-seryl-[protein] + ATP = O-phospho-L-seryl-[protein] + ADP + H(+)</text>
        <dbReference type="Rhea" id="RHEA:17989"/>
        <dbReference type="Rhea" id="RHEA-COMP:9863"/>
        <dbReference type="Rhea" id="RHEA-COMP:11604"/>
        <dbReference type="ChEBI" id="CHEBI:15378"/>
        <dbReference type="ChEBI" id="CHEBI:29999"/>
        <dbReference type="ChEBI" id="CHEBI:30616"/>
        <dbReference type="ChEBI" id="CHEBI:83421"/>
        <dbReference type="ChEBI" id="CHEBI:456216"/>
        <dbReference type="EC" id="2.7.11.1"/>
    </reaction>
</comment>
<dbReference type="CDD" id="cd14014">
    <property type="entry name" value="STKc_PknB_like"/>
    <property type="match status" value="1"/>
</dbReference>
<dbReference type="InterPro" id="IPR008271">
    <property type="entry name" value="Ser/Thr_kinase_AS"/>
</dbReference>
<evidence type="ECO:0000256" key="5">
    <source>
        <dbReference type="ARBA" id="ARBA00022741"/>
    </source>
</evidence>
<protein>
    <recommendedName>
        <fullName evidence="2">non-specific serine/threonine protein kinase</fullName>
        <ecNumber evidence="2">2.7.11.1</ecNumber>
    </recommendedName>
</protein>
<dbReference type="GeneID" id="68096590"/>
<evidence type="ECO:0000256" key="3">
    <source>
        <dbReference type="ARBA" id="ARBA00022527"/>
    </source>
</evidence>
<dbReference type="InterPro" id="IPR050660">
    <property type="entry name" value="NEK_Ser/Thr_kinase"/>
</dbReference>
<dbReference type="PANTHER" id="PTHR43671">
    <property type="entry name" value="SERINE/THREONINE-PROTEIN KINASE NEK"/>
    <property type="match status" value="1"/>
</dbReference>
<evidence type="ECO:0000256" key="10">
    <source>
        <dbReference type="PROSITE-ProRule" id="PRU10141"/>
    </source>
</evidence>
<evidence type="ECO:0000259" key="12">
    <source>
        <dbReference type="PROSITE" id="PS50011"/>
    </source>
</evidence>
<name>A0AA88KJ18_NAELO</name>
<keyword evidence="6" id="KW-0418">Kinase</keyword>
<dbReference type="EC" id="2.7.11.1" evidence="2"/>
<dbReference type="PROSITE" id="PS00108">
    <property type="entry name" value="PROTEIN_KINASE_ST"/>
    <property type="match status" value="1"/>
</dbReference>
<dbReference type="InterPro" id="IPR000719">
    <property type="entry name" value="Prot_kinase_dom"/>
</dbReference>
<dbReference type="GO" id="GO:0004674">
    <property type="term" value="F:protein serine/threonine kinase activity"/>
    <property type="evidence" value="ECO:0007669"/>
    <property type="project" value="UniProtKB-KW"/>
</dbReference>
<evidence type="ECO:0000256" key="9">
    <source>
        <dbReference type="ARBA" id="ARBA00048679"/>
    </source>
</evidence>
<dbReference type="PROSITE" id="PS00107">
    <property type="entry name" value="PROTEIN_KINASE_ATP"/>
    <property type="match status" value="1"/>
</dbReference>
<proteinExistence type="inferred from homology"/>
<feature type="binding site" evidence="10">
    <location>
        <position position="43"/>
    </location>
    <ligand>
        <name>ATP</name>
        <dbReference type="ChEBI" id="CHEBI:30616"/>
    </ligand>
</feature>
<dbReference type="PANTHER" id="PTHR43671:SF98">
    <property type="entry name" value="SERINE_THREONINE-PROTEIN KINASE NEK11"/>
    <property type="match status" value="1"/>
</dbReference>
<evidence type="ECO:0000256" key="8">
    <source>
        <dbReference type="ARBA" id="ARBA00047899"/>
    </source>
</evidence>
<dbReference type="EMBL" id="PYSW02000020">
    <property type="protein sequence ID" value="KAG2383464.1"/>
    <property type="molecule type" value="Genomic_DNA"/>
</dbReference>
<dbReference type="Gene3D" id="3.30.200.20">
    <property type="entry name" value="Phosphorylase Kinase, domain 1"/>
    <property type="match status" value="1"/>
</dbReference>
<comment type="caution">
    <text evidence="13">The sequence shown here is derived from an EMBL/GenBank/DDBJ whole genome shotgun (WGS) entry which is preliminary data.</text>
</comment>
<dbReference type="InterPro" id="IPR011009">
    <property type="entry name" value="Kinase-like_dom_sf"/>
</dbReference>
<comment type="catalytic activity">
    <reaction evidence="8">
        <text>L-threonyl-[protein] + ATP = O-phospho-L-threonyl-[protein] + ADP + H(+)</text>
        <dbReference type="Rhea" id="RHEA:46608"/>
        <dbReference type="Rhea" id="RHEA-COMP:11060"/>
        <dbReference type="Rhea" id="RHEA-COMP:11605"/>
        <dbReference type="ChEBI" id="CHEBI:15378"/>
        <dbReference type="ChEBI" id="CHEBI:30013"/>
        <dbReference type="ChEBI" id="CHEBI:30616"/>
        <dbReference type="ChEBI" id="CHEBI:61977"/>
        <dbReference type="ChEBI" id="CHEBI:456216"/>
        <dbReference type="EC" id="2.7.11.1"/>
    </reaction>
</comment>
<reference evidence="13 14" key="1">
    <citation type="journal article" date="2018" name="BMC Genomics">
        <title>The genome of Naegleria lovaniensis, the basis for a comparative approach to unravel pathogenicity factors of the human pathogenic amoeba N. fowleri.</title>
        <authorList>
            <person name="Liechti N."/>
            <person name="Schurch N."/>
            <person name="Bruggmann R."/>
            <person name="Wittwer M."/>
        </authorList>
    </citation>
    <scope>NUCLEOTIDE SEQUENCE [LARGE SCALE GENOMIC DNA]</scope>
    <source>
        <strain evidence="13 14">ATCC 30569</strain>
    </source>
</reference>
<keyword evidence="7 10" id="KW-0067">ATP-binding</keyword>
<evidence type="ECO:0000256" key="4">
    <source>
        <dbReference type="ARBA" id="ARBA00022679"/>
    </source>
</evidence>
<evidence type="ECO:0000313" key="13">
    <source>
        <dbReference type="EMBL" id="KAG2383464.1"/>
    </source>
</evidence>
<dbReference type="AlphaFoldDB" id="A0AA88KJ18"/>
<keyword evidence="4" id="KW-0808">Transferase</keyword>
<dbReference type="SMART" id="SM00220">
    <property type="entry name" value="S_TKc"/>
    <property type="match status" value="1"/>
</dbReference>
<evidence type="ECO:0000313" key="14">
    <source>
        <dbReference type="Proteomes" id="UP000816034"/>
    </source>
</evidence>
<dbReference type="Proteomes" id="UP000816034">
    <property type="component" value="Unassembled WGS sequence"/>
</dbReference>
<keyword evidence="5 10" id="KW-0547">Nucleotide-binding</keyword>
<comment type="similarity">
    <text evidence="1">Belongs to the protein kinase superfamily. NEK Ser/Thr protein kinase family. NIMA subfamily.</text>
</comment>
<gene>
    <name evidence="13" type="ORF">C9374_004135</name>
</gene>
<keyword evidence="14" id="KW-1185">Reference proteome</keyword>
<accession>A0AA88KJ18</accession>
<feature type="domain" description="Protein kinase" evidence="12">
    <location>
        <begin position="13"/>
        <end position="279"/>
    </location>
</feature>
<dbReference type="Gene3D" id="1.10.510.10">
    <property type="entry name" value="Transferase(Phosphotransferase) domain 1"/>
    <property type="match status" value="1"/>
</dbReference>
<dbReference type="InterPro" id="IPR017441">
    <property type="entry name" value="Protein_kinase_ATP_BS"/>
</dbReference>
<evidence type="ECO:0000256" key="2">
    <source>
        <dbReference type="ARBA" id="ARBA00012513"/>
    </source>
</evidence>
<dbReference type="RefSeq" id="XP_044549143.1">
    <property type="nucleotide sequence ID" value="XM_044693741.1"/>
</dbReference>
<keyword evidence="3 11" id="KW-0723">Serine/threonine-protein kinase</keyword>
<evidence type="ECO:0000256" key="11">
    <source>
        <dbReference type="RuleBase" id="RU000304"/>
    </source>
</evidence>
<evidence type="ECO:0000256" key="6">
    <source>
        <dbReference type="ARBA" id="ARBA00022777"/>
    </source>
</evidence>
<dbReference type="PROSITE" id="PS50011">
    <property type="entry name" value="PROTEIN_KINASE_DOM"/>
    <property type="match status" value="1"/>
</dbReference>
<dbReference type="GO" id="GO:0005524">
    <property type="term" value="F:ATP binding"/>
    <property type="evidence" value="ECO:0007669"/>
    <property type="project" value="UniProtKB-UniRule"/>
</dbReference>